<accession>A0A8H9IWF2</accession>
<name>A0A8H9IWF2_9PSEU</name>
<dbReference type="AlphaFoldDB" id="A0A8H9IWF2"/>
<comment type="caution">
    <text evidence="5">The sequence shown here is derived from an EMBL/GenBank/DDBJ whole genome shotgun (WGS) entry which is preliminary data.</text>
</comment>
<evidence type="ECO:0000313" key="6">
    <source>
        <dbReference type="Proteomes" id="UP000658656"/>
    </source>
</evidence>
<dbReference type="OrthoDB" id="3604863at2"/>
<dbReference type="EMBL" id="BNAV01000010">
    <property type="protein sequence ID" value="GHF74810.1"/>
    <property type="molecule type" value="Genomic_DNA"/>
</dbReference>
<proteinExistence type="inferred from homology"/>
<evidence type="ECO:0000256" key="1">
    <source>
        <dbReference type="ARBA" id="ARBA00004496"/>
    </source>
</evidence>
<dbReference type="InterPro" id="IPR025734">
    <property type="entry name" value="EspG"/>
</dbReference>
<comment type="subcellular location">
    <subcellularLocation>
        <location evidence="1">Cytoplasm</location>
    </subcellularLocation>
</comment>
<evidence type="ECO:0008006" key="7">
    <source>
        <dbReference type="Google" id="ProtNLM"/>
    </source>
</evidence>
<reference evidence="5" key="2">
    <citation type="submission" date="2020-09" db="EMBL/GenBank/DDBJ databases">
        <authorList>
            <person name="Sun Q."/>
            <person name="Zhou Y."/>
        </authorList>
    </citation>
    <scope>NUCLEOTIDE SEQUENCE</scope>
    <source>
        <strain evidence="5">CGMCC 4.7679</strain>
    </source>
</reference>
<comment type="similarity">
    <text evidence="2">Belongs to the EspG family.</text>
</comment>
<dbReference type="RefSeq" id="WP_145935797.1">
    <property type="nucleotide sequence ID" value="NZ_BNAV01000010.1"/>
</dbReference>
<protein>
    <recommendedName>
        <fullName evidence="7">ESX secretion-associated protein EspG</fullName>
    </recommendedName>
</protein>
<organism evidence="5 6">
    <name type="scientific">Amycolatopsis bartoniae</name>
    <dbReference type="NCBI Taxonomy" id="941986"/>
    <lineage>
        <taxon>Bacteria</taxon>
        <taxon>Bacillati</taxon>
        <taxon>Actinomycetota</taxon>
        <taxon>Actinomycetes</taxon>
        <taxon>Pseudonocardiales</taxon>
        <taxon>Pseudonocardiaceae</taxon>
        <taxon>Amycolatopsis</taxon>
    </lineage>
</organism>
<keyword evidence="4" id="KW-0143">Chaperone</keyword>
<evidence type="ECO:0000256" key="4">
    <source>
        <dbReference type="ARBA" id="ARBA00023186"/>
    </source>
</evidence>
<keyword evidence="6" id="KW-1185">Reference proteome</keyword>
<evidence type="ECO:0000313" key="5">
    <source>
        <dbReference type="EMBL" id="GHF74810.1"/>
    </source>
</evidence>
<evidence type="ECO:0000256" key="3">
    <source>
        <dbReference type="ARBA" id="ARBA00022490"/>
    </source>
</evidence>
<dbReference type="Pfam" id="PF14011">
    <property type="entry name" value="ESX-1_EspG"/>
    <property type="match status" value="1"/>
</dbReference>
<gene>
    <name evidence="5" type="ORF">GCM10017566_55790</name>
</gene>
<reference evidence="5" key="1">
    <citation type="journal article" date="2014" name="Int. J. Syst. Evol. Microbiol.">
        <title>Complete genome sequence of Corynebacterium casei LMG S-19264T (=DSM 44701T), isolated from a smear-ripened cheese.</title>
        <authorList>
            <consortium name="US DOE Joint Genome Institute (JGI-PGF)"/>
            <person name="Walter F."/>
            <person name="Albersmeier A."/>
            <person name="Kalinowski J."/>
            <person name="Ruckert C."/>
        </authorList>
    </citation>
    <scope>NUCLEOTIDE SEQUENCE</scope>
    <source>
        <strain evidence="5">CGMCC 4.7679</strain>
    </source>
</reference>
<keyword evidence="3" id="KW-0963">Cytoplasm</keyword>
<evidence type="ECO:0000256" key="2">
    <source>
        <dbReference type="ARBA" id="ARBA00006411"/>
    </source>
</evidence>
<dbReference type="Proteomes" id="UP000658656">
    <property type="component" value="Unassembled WGS sequence"/>
</dbReference>
<sequence length="260" mass="28013">MTDATEVPTVFELVDEVVRPLTRAVPRRLSVLTYYDPDGDPEQPMGPPAAGVVEEAERQTRWHAVLGPLGLSRDGELTPKAVAIFRSLRQGQVRGAVTGVFADRLAPLRLHFFGDRETGTVLEYSGGRVELGTGAAARLADRVVARLPKRPAATGGIVRIPADPLGRVSPEYAAEVAQLRALAARPRSGTAVFDLTIDGKILAEHPRGAVVLLDTDLGRHLVLTALAPGGWVLYFAPATREHFGHWIRHSVRAHLEPACG</sequence>